<proteinExistence type="predicted"/>
<sequence>MEKLTFVTDDNENVELYIIEETRANGVNYLLVTDSSDEEDTDAECYILKDTSSEADADAVYEFVEDDTEFDAISRIFAELMDDDIELI</sequence>
<protein>
    <submittedName>
        <fullName evidence="1">DUF1292 domain-containing protein</fullName>
    </submittedName>
</protein>
<accession>A0ABV1BS68</accession>
<dbReference type="Proteomes" id="UP001442364">
    <property type="component" value="Unassembled WGS sequence"/>
</dbReference>
<comment type="caution">
    <text evidence="1">The sequence shown here is derived from an EMBL/GenBank/DDBJ whole genome shotgun (WGS) entry which is preliminary data.</text>
</comment>
<keyword evidence="2" id="KW-1185">Reference proteome</keyword>
<reference evidence="1 2" key="1">
    <citation type="submission" date="2024-03" db="EMBL/GenBank/DDBJ databases">
        <title>Human intestinal bacterial collection.</title>
        <authorList>
            <person name="Pauvert C."/>
            <person name="Hitch T.C.A."/>
            <person name="Clavel T."/>
        </authorList>
    </citation>
    <scope>NUCLEOTIDE SEQUENCE [LARGE SCALE GENOMIC DNA]</scope>
    <source>
        <strain evidence="1 2">CLA-AA-H255</strain>
    </source>
</reference>
<organism evidence="1 2">
    <name type="scientific">[Lactobacillus] rogosae</name>
    <dbReference type="NCBI Taxonomy" id="706562"/>
    <lineage>
        <taxon>Bacteria</taxon>
        <taxon>Bacillati</taxon>
        <taxon>Bacillota</taxon>
        <taxon>Clostridia</taxon>
        <taxon>Lachnospirales</taxon>
        <taxon>Lachnospiraceae</taxon>
        <taxon>Lachnospira</taxon>
    </lineage>
</organism>
<dbReference type="RefSeq" id="WP_055307037.1">
    <property type="nucleotide sequence ID" value="NZ_DAWCMB010000203.1"/>
</dbReference>
<evidence type="ECO:0000313" key="1">
    <source>
        <dbReference type="EMBL" id="MEQ2378333.1"/>
    </source>
</evidence>
<gene>
    <name evidence="1" type="ORF">WMO14_00345</name>
</gene>
<name>A0ABV1BS68_9FIRM</name>
<dbReference type="InterPro" id="IPR009711">
    <property type="entry name" value="UPF0473"/>
</dbReference>
<dbReference type="Pfam" id="PF06949">
    <property type="entry name" value="DUF1292"/>
    <property type="match status" value="1"/>
</dbReference>
<dbReference type="EMBL" id="JBBMER010000001">
    <property type="protein sequence ID" value="MEQ2378333.1"/>
    <property type="molecule type" value="Genomic_DNA"/>
</dbReference>
<evidence type="ECO:0000313" key="2">
    <source>
        <dbReference type="Proteomes" id="UP001442364"/>
    </source>
</evidence>